<comment type="caution">
    <text evidence="4">The sequence shown here is derived from an EMBL/GenBank/DDBJ whole genome shotgun (WGS) entry which is preliminary data.</text>
</comment>
<keyword evidence="1" id="KW-0949">S-adenosyl-L-methionine</keyword>
<dbReference type="EMBL" id="BTRK01000003">
    <property type="protein sequence ID" value="GMR43927.1"/>
    <property type="molecule type" value="Genomic_DNA"/>
</dbReference>
<feature type="domain" description="Protein arginine N-methyltransferase" evidence="3">
    <location>
        <begin position="1"/>
        <end position="60"/>
    </location>
</feature>
<keyword evidence="5" id="KW-1185">Reference proteome</keyword>
<keyword evidence="2" id="KW-1133">Transmembrane helix</keyword>
<protein>
    <recommendedName>
        <fullName evidence="3">Protein arginine N-methyltransferase domain-containing protein</fullName>
    </recommendedName>
</protein>
<evidence type="ECO:0000256" key="1">
    <source>
        <dbReference type="ARBA" id="ARBA00022691"/>
    </source>
</evidence>
<organism evidence="4 5">
    <name type="scientific">Pristionchus mayeri</name>
    <dbReference type="NCBI Taxonomy" id="1317129"/>
    <lineage>
        <taxon>Eukaryota</taxon>
        <taxon>Metazoa</taxon>
        <taxon>Ecdysozoa</taxon>
        <taxon>Nematoda</taxon>
        <taxon>Chromadorea</taxon>
        <taxon>Rhabditida</taxon>
        <taxon>Rhabditina</taxon>
        <taxon>Diplogasteromorpha</taxon>
        <taxon>Diplogasteroidea</taxon>
        <taxon>Neodiplogasteridae</taxon>
        <taxon>Pristionchus</taxon>
    </lineage>
</organism>
<dbReference type="InterPro" id="IPR055135">
    <property type="entry name" value="PRMT_dom"/>
</dbReference>
<evidence type="ECO:0000313" key="5">
    <source>
        <dbReference type="Proteomes" id="UP001328107"/>
    </source>
</evidence>
<dbReference type="Proteomes" id="UP001328107">
    <property type="component" value="Unassembled WGS sequence"/>
</dbReference>
<keyword evidence="2" id="KW-0472">Membrane</keyword>
<name>A0AAN4ZMA1_9BILA</name>
<evidence type="ECO:0000259" key="3">
    <source>
        <dbReference type="Pfam" id="PF22528"/>
    </source>
</evidence>
<dbReference type="Gene3D" id="2.70.160.11">
    <property type="entry name" value="Hnrnp arginine n-methyltransferase1"/>
    <property type="match status" value="1"/>
</dbReference>
<keyword evidence="2" id="KW-0812">Transmembrane</keyword>
<proteinExistence type="predicted"/>
<accession>A0AAN4ZMA1</accession>
<evidence type="ECO:0000313" key="4">
    <source>
        <dbReference type="EMBL" id="GMR43927.1"/>
    </source>
</evidence>
<reference evidence="5" key="1">
    <citation type="submission" date="2022-10" db="EMBL/GenBank/DDBJ databases">
        <title>Genome assembly of Pristionchus species.</title>
        <authorList>
            <person name="Yoshida K."/>
            <person name="Sommer R.J."/>
        </authorList>
    </citation>
    <scope>NUCLEOTIDE SEQUENCE [LARGE SCALE GENOMIC DNA]</scope>
    <source>
        <strain evidence="5">RS5460</strain>
    </source>
</reference>
<dbReference type="AlphaFoldDB" id="A0AAN4ZMA1"/>
<evidence type="ECO:0000256" key="2">
    <source>
        <dbReference type="SAM" id="Phobius"/>
    </source>
</evidence>
<sequence>MSSIRKVAITESLVDAVRSNRVMANSYCVKEIDLYTVQILDLAWTSDFMLRMRRDDCVQDALIVKKGEELKGVFTCATWTSRLKYPSTVRFAISRRRTPISCIKLLFTQIFLSFPLVPELFVVFGCTLNWISDVSVSTHSRVVC</sequence>
<dbReference type="Pfam" id="PF22528">
    <property type="entry name" value="PRMT_C"/>
    <property type="match status" value="1"/>
</dbReference>
<gene>
    <name evidence="4" type="ORF">PMAYCL1PPCAC_14122</name>
</gene>
<feature type="transmembrane region" description="Helical" evidence="2">
    <location>
        <begin position="105"/>
        <end position="131"/>
    </location>
</feature>